<organism evidence="2 3">
    <name type="scientific">Arenibacterium halophilum</name>
    <dbReference type="NCBI Taxonomy" id="2583821"/>
    <lineage>
        <taxon>Bacteria</taxon>
        <taxon>Pseudomonadati</taxon>
        <taxon>Pseudomonadota</taxon>
        <taxon>Alphaproteobacteria</taxon>
        <taxon>Rhodobacterales</taxon>
        <taxon>Paracoccaceae</taxon>
        <taxon>Arenibacterium</taxon>
    </lineage>
</organism>
<keyword evidence="3" id="KW-1185">Reference proteome</keyword>
<sequence length="201" mass="21522">MKQKPVRSLRKRLKAGALFWVTSMLLTSAVLRLGLEIGPAIALENETSSAAVAEPAGSADTRVVTPDDLKQLMSELEVREAAVESRERQIEERLKALQTADAAIEEKLTAMAEAEAALTETLAIAKSASENDLAALTSVYEKMKPKEAAPLFEAMDPVFAAGFLARMRPEVAAGIMAKLSPDAAYSISVILAGRNANVPRE</sequence>
<accession>A0ABY2X5B1</accession>
<dbReference type="EMBL" id="VCPC01000004">
    <property type="protein sequence ID" value="TMV10645.1"/>
    <property type="molecule type" value="Genomic_DNA"/>
</dbReference>
<protein>
    <recommendedName>
        <fullName evidence="4">Flagellar motility protein MotE (MotC chaperone)</fullName>
    </recommendedName>
</protein>
<comment type="caution">
    <text evidence="2">The sequence shown here is derived from an EMBL/GenBank/DDBJ whole genome shotgun (WGS) entry which is preliminary data.</text>
</comment>
<evidence type="ECO:0008006" key="4">
    <source>
        <dbReference type="Google" id="ProtNLM"/>
    </source>
</evidence>
<evidence type="ECO:0000313" key="2">
    <source>
        <dbReference type="EMBL" id="TMV10645.1"/>
    </source>
</evidence>
<dbReference type="SUPFAM" id="SSF158791">
    <property type="entry name" value="MgtE N-terminal domain-like"/>
    <property type="match status" value="1"/>
</dbReference>
<proteinExistence type="predicted"/>
<dbReference type="RefSeq" id="WP_138865218.1">
    <property type="nucleotide sequence ID" value="NZ_VCPC01000004.1"/>
</dbReference>
<feature type="coiled-coil region" evidence="1">
    <location>
        <begin position="69"/>
        <end position="117"/>
    </location>
</feature>
<gene>
    <name evidence="2" type="ORF">FGK64_17890</name>
</gene>
<dbReference type="Proteomes" id="UP001191082">
    <property type="component" value="Unassembled WGS sequence"/>
</dbReference>
<keyword evidence="1" id="KW-0175">Coiled coil</keyword>
<evidence type="ECO:0000256" key="1">
    <source>
        <dbReference type="SAM" id="Coils"/>
    </source>
</evidence>
<name>A0ABY2X5B1_9RHOB</name>
<evidence type="ECO:0000313" key="3">
    <source>
        <dbReference type="Proteomes" id="UP001191082"/>
    </source>
</evidence>
<reference evidence="2 3" key="1">
    <citation type="submission" date="2019-05" db="EMBL/GenBank/DDBJ databases">
        <title>Marivita sp. nov. isolated from sea sediment.</title>
        <authorList>
            <person name="Kim W."/>
        </authorList>
    </citation>
    <scope>NUCLEOTIDE SEQUENCE [LARGE SCALE GENOMIC DNA]</scope>
    <source>
        <strain evidence="2 3">CAU 1492</strain>
    </source>
</reference>